<evidence type="ECO:0000313" key="6">
    <source>
        <dbReference type="Proteomes" id="UP000218767"/>
    </source>
</evidence>
<comment type="subcellular location">
    <subcellularLocation>
        <location evidence="1">Cell envelope</location>
    </subcellularLocation>
</comment>
<evidence type="ECO:0000256" key="2">
    <source>
        <dbReference type="ARBA" id="ARBA00023054"/>
    </source>
</evidence>
<sequence length="313" mass="34287">MIRFRLLALPALLLLASCEELPLQAVGQLESDRIELVAEYSEIITSIDVIEGDSIGVGAIVLQQDTARIDLRIVEAQANIRRVEAILAEQMSGPRKETIDASMANLNAAQIEYDYRANELDRLAGLRDRNLTSVESVDSAENFLKAAEARIELAAAQLAELEAGTRAEQIEQTNGQLAQVRAQLASLQLDKQRLVITSTTGGIVDSLLFELGERPRTGDVVAVLLSGDQPYARLYIPEPMRVQIRPGSQLQIAIDGLPGTLTGTVRRIESEASFTPYFALNERDRTRLSYVAEVSLPTLPQRLPDGIPVQAVF</sequence>
<feature type="coiled-coil region" evidence="3">
    <location>
        <begin position="137"/>
        <end position="190"/>
    </location>
</feature>
<comment type="caution">
    <text evidence="5">The sequence shown here is derived from an EMBL/GenBank/DDBJ whole genome shotgun (WGS) entry which is preliminary data.</text>
</comment>
<keyword evidence="2 3" id="KW-0175">Coiled coil</keyword>
<dbReference type="PANTHER" id="PTHR32347">
    <property type="entry name" value="EFFLUX SYSTEM COMPONENT YKNX-RELATED"/>
    <property type="match status" value="1"/>
</dbReference>
<accession>A0A2A4WTL9</accession>
<evidence type="ECO:0000256" key="3">
    <source>
        <dbReference type="SAM" id="Coils"/>
    </source>
</evidence>
<dbReference type="EMBL" id="NVUL01000121">
    <property type="protein sequence ID" value="PCI73576.1"/>
    <property type="molecule type" value="Genomic_DNA"/>
</dbReference>
<dbReference type="Gene3D" id="1.10.287.470">
    <property type="entry name" value="Helix hairpin bin"/>
    <property type="match status" value="1"/>
</dbReference>
<dbReference type="PROSITE" id="PS51257">
    <property type="entry name" value="PROKAR_LIPOPROTEIN"/>
    <property type="match status" value="1"/>
</dbReference>
<dbReference type="InterPro" id="IPR050465">
    <property type="entry name" value="UPF0194_transport"/>
</dbReference>
<evidence type="ECO:0000259" key="4">
    <source>
        <dbReference type="Pfam" id="PF25881"/>
    </source>
</evidence>
<name>A0A2A4WTL9_9GAMM</name>
<evidence type="ECO:0000313" key="5">
    <source>
        <dbReference type="EMBL" id="PCI73576.1"/>
    </source>
</evidence>
<dbReference type="InterPro" id="IPR059052">
    <property type="entry name" value="HH_YbhG-like"/>
</dbReference>
<protein>
    <recommendedName>
        <fullName evidence="4">YbhG-like alpha-helical hairpin domain-containing protein</fullName>
    </recommendedName>
</protein>
<dbReference type="PANTHER" id="PTHR32347:SF29">
    <property type="entry name" value="UPF0194 MEMBRANE PROTEIN YBHG"/>
    <property type="match status" value="1"/>
</dbReference>
<proteinExistence type="predicted"/>
<reference evidence="6" key="1">
    <citation type="submission" date="2017-08" db="EMBL/GenBank/DDBJ databases">
        <title>A dynamic microbial community with high functional redundancy inhabits the cold, oxic subseafloor aquifer.</title>
        <authorList>
            <person name="Tully B.J."/>
            <person name="Wheat C.G."/>
            <person name="Glazer B.T."/>
            <person name="Huber J.A."/>
        </authorList>
    </citation>
    <scope>NUCLEOTIDE SEQUENCE [LARGE SCALE GENOMIC DNA]</scope>
</reference>
<dbReference type="AlphaFoldDB" id="A0A2A4WTL9"/>
<dbReference type="Gene3D" id="2.40.30.170">
    <property type="match status" value="1"/>
</dbReference>
<evidence type="ECO:0000256" key="1">
    <source>
        <dbReference type="ARBA" id="ARBA00004196"/>
    </source>
</evidence>
<feature type="domain" description="YbhG-like alpha-helical hairpin" evidence="4">
    <location>
        <begin position="70"/>
        <end position="190"/>
    </location>
</feature>
<dbReference type="GO" id="GO:0030313">
    <property type="term" value="C:cell envelope"/>
    <property type="evidence" value="ECO:0007669"/>
    <property type="project" value="UniProtKB-SubCell"/>
</dbReference>
<dbReference type="Proteomes" id="UP000218767">
    <property type="component" value="Unassembled WGS sequence"/>
</dbReference>
<gene>
    <name evidence="5" type="ORF">COB20_16125</name>
</gene>
<organism evidence="5 6">
    <name type="scientific">SAR86 cluster bacterium</name>
    <dbReference type="NCBI Taxonomy" id="2030880"/>
    <lineage>
        <taxon>Bacteria</taxon>
        <taxon>Pseudomonadati</taxon>
        <taxon>Pseudomonadota</taxon>
        <taxon>Gammaproteobacteria</taxon>
        <taxon>SAR86 cluster</taxon>
    </lineage>
</organism>
<dbReference type="Pfam" id="PF25881">
    <property type="entry name" value="HH_YBHG"/>
    <property type="match status" value="1"/>
</dbReference>